<keyword evidence="3" id="KW-0238">DNA-binding</keyword>
<dbReference type="GO" id="GO:0006355">
    <property type="term" value="P:regulation of DNA-templated transcription"/>
    <property type="evidence" value="ECO:0007669"/>
    <property type="project" value="InterPro"/>
</dbReference>
<organism evidence="3 4">
    <name type="scientific">Salipiger aestuarii</name>
    <dbReference type="NCBI Taxonomy" id="568098"/>
    <lineage>
        <taxon>Bacteria</taxon>
        <taxon>Pseudomonadati</taxon>
        <taxon>Pseudomonadota</taxon>
        <taxon>Alphaproteobacteria</taxon>
        <taxon>Rhodobacterales</taxon>
        <taxon>Roseobacteraceae</taxon>
        <taxon>Salipiger</taxon>
    </lineage>
</organism>
<gene>
    <name evidence="3" type="ORF">ATI53_100619</name>
</gene>
<proteinExistence type="predicted"/>
<feature type="region of interest" description="Disordered" evidence="1">
    <location>
        <begin position="112"/>
        <end position="463"/>
    </location>
</feature>
<protein>
    <submittedName>
        <fullName evidence="3">DNA-binding transcriptional MerR regulator</fullName>
    </submittedName>
</protein>
<evidence type="ECO:0000256" key="1">
    <source>
        <dbReference type="SAM" id="MobiDB-lite"/>
    </source>
</evidence>
<reference evidence="3 4" key="1">
    <citation type="submission" date="2018-06" db="EMBL/GenBank/DDBJ databases">
        <title>Genomic Encyclopedia of Archaeal and Bacterial Type Strains, Phase II (KMG-II): from individual species to whole genera.</title>
        <authorList>
            <person name="Goeker M."/>
        </authorList>
    </citation>
    <scope>NUCLEOTIDE SEQUENCE [LARGE SCALE GENOMIC DNA]</scope>
    <source>
        <strain evidence="3 4">DSM 22011</strain>
    </source>
</reference>
<feature type="compositionally biased region" description="Low complexity" evidence="1">
    <location>
        <begin position="282"/>
        <end position="296"/>
    </location>
</feature>
<dbReference type="OrthoDB" id="9810140at2"/>
<dbReference type="CDD" id="cd04765">
    <property type="entry name" value="HTH_MlrA-like_sg2"/>
    <property type="match status" value="1"/>
</dbReference>
<dbReference type="InterPro" id="IPR009061">
    <property type="entry name" value="DNA-bd_dom_put_sf"/>
</dbReference>
<dbReference type="InterPro" id="IPR000551">
    <property type="entry name" value="MerR-type_HTH_dom"/>
</dbReference>
<name>A0A327YIE6_9RHOB</name>
<dbReference type="Gene3D" id="1.10.1660.10">
    <property type="match status" value="1"/>
</dbReference>
<dbReference type="PROSITE" id="PS50937">
    <property type="entry name" value="HTH_MERR_2"/>
    <property type="match status" value="1"/>
</dbReference>
<dbReference type="Proteomes" id="UP000249165">
    <property type="component" value="Unassembled WGS sequence"/>
</dbReference>
<feature type="compositionally biased region" description="Pro residues" evidence="1">
    <location>
        <begin position="425"/>
        <end position="435"/>
    </location>
</feature>
<dbReference type="SUPFAM" id="SSF46955">
    <property type="entry name" value="Putative DNA-binding domain"/>
    <property type="match status" value="1"/>
</dbReference>
<feature type="compositionally biased region" description="Low complexity" evidence="1">
    <location>
        <begin position="343"/>
        <end position="355"/>
    </location>
</feature>
<accession>A0A327YIE6</accession>
<sequence length="485" mass="50385">MSKSRDAFRTISEVAELLDTPAHVLRFWESKFTQVKPVKRAGGRRYYRPGDIALLAGIKKLLHEDGLTIKGAQKVLREQGVKHVSSLVPLPIDTNAEEIEDAPFAEVAPETGTVLPFAPGDTPAPTDPADPDDQADLFGEAAADPAAEAATGADCETAPDTAPPLPDFVTHSLDERHDAPAVADKGPVPDDTDAEDTGPQDTAPKGADLADINSENTTPKDTAPKDTATEDATFPTAPARLETDDATDNADPAAAPDAEPELGETLIDGSALRDDADTIPHEAVSPPATEAPVPAETARDAPETGPTAAGTDETPDASESVFETTGIVPQGDPASADADSPGEEIAIPADAPDAAEPVRDGDSPPPETQEPQAARDAAEEPQTPCGFELFESNVPESAPPDAHDRPANESPAPVDADARIKAPAPAAPPTLPDIPAPEDMPTARPGTLAHLAGTDRLSPAQSRRIAPHVAALRLWFDGHGGRSRT</sequence>
<feature type="compositionally biased region" description="Basic and acidic residues" evidence="1">
    <location>
        <begin position="271"/>
        <end position="280"/>
    </location>
</feature>
<evidence type="ECO:0000313" key="4">
    <source>
        <dbReference type="Proteomes" id="UP000249165"/>
    </source>
</evidence>
<evidence type="ECO:0000259" key="2">
    <source>
        <dbReference type="PROSITE" id="PS50937"/>
    </source>
</evidence>
<keyword evidence="4" id="KW-1185">Reference proteome</keyword>
<dbReference type="AlphaFoldDB" id="A0A327YIE6"/>
<feature type="domain" description="HTH merR-type" evidence="2">
    <location>
        <begin position="10"/>
        <end position="78"/>
    </location>
</feature>
<dbReference type="RefSeq" id="WP_111549852.1">
    <property type="nucleotide sequence ID" value="NZ_LIQE01000007.1"/>
</dbReference>
<feature type="compositionally biased region" description="Low complexity" evidence="1">
    <location>
        <begin position="139"/>
        <end position="158"/>
    </location>
</feature>
<evidence type="ECO:0000313" key="3">
    <source>
        <dbReference type="EMBL" id="RAK20241.1"/>
    </source>
</evidence>
<dbReference type="Pfam" id="PF13411">
    <property type="entry name" value="MerR_1"/>
    <property type="match status" value="1"/>
</dbReference>
<dbReference type="GO" id="GO:0003677">
    <property type="term" value="F:DNA binding"/>
    <property type="evidence" value="ECO:0007669"/>
    <property type="project" value="UniProtKB-KW"/>
</dbReference>
<dbReference type="SMART" id="SM00422">
    <property type="entry name" value="HTH_MERR"/>
    <property type="match status" value="1"/>
</dbReference>
<dbReference type="EMBL" id="QLMG01000006">
    <property type="protein sequence ID" value="RAK20241.1"/>
    <property type="molecule type" value="Genomic_DNA"/>
</dbReference>
<comment type="caution">
    <text evidence="3">The sequence shown here is derived from an EMBL/GenBank/DDBJ whole genome shotgun (WGS) entry which is preliminary data.</text>
</comment>